<evidence type="ECO:0000313" key="3">
    <source>
        <dbReference type="EMBL" id="RMS46330.1"/>
    </source>
</evidence>
<feature type="domain" description="Type II/III secretion system secretin-like" evidence="2">
    <location>
        <begin position="3"/>
        <end position="75"/>
    </location>
</feature>
<dbReference type="InterPro" id="IPR004846">
    <property type="entry name" value="T2SS/T3SS_dom"/>
</dbReference>
<sequence length="120" mass="13254">MAVPALRVRRTDTSVMLADGESFVISGLTSSNSVSNVDKFPWLGDIPILGAFFRSTKLDKDDRELLMIVTPHLVQPLAADAQLPDLPGEGLRHYDPGFSRLYFLERGEYDGQQNDTGLSD</sequence>
<proteinExistence type="inferred from homology"/>
<evidence type="ECO:0000259" key="2">
    <source>
        <dbReference type="Pfam" id="PF00263"/>
    </source>
</evidence>
<comment type="caution">
    <text evidence="3">The sequence shown here is derived from an EMBL/GenBank/DDBJ whole genome shotgun (WGS) entry which is preliminary data.</text>
</comment>
<dbReference type="GO" id="GO:0009306">
    <property type="term" value="P:protein secretion"/>
    <property type="evidence" value="ECO:0007669"/>
    <property type="project" value="InterPro"/>
</dbReference>
<reference evidence="3 4" key="1">
    <citation type="submission" date="2018-08" db="EMBL/GenBank/DDBJ databases">
        <title>Recombination of ecologically and evolutionarily significant loci maintains genetic cohesion in the Pseudomonas syringae species complex.</title>
        <authorList>
            <person name="Dillon M."/>
            <person name="Thakur S."/>
            <person name="Almeida R.N.D."/>
            <person name="Weir B.S."/>
            <person name="Guttman D.S."/>
        </authorList>
    </citation>
    <scope>NUCLEOTIDE SEQUENCE [LARGE SCALE GENOMIC DNA]</scope>
    <source>
        <strain evidence="3 4">ICMP 7846</strain>
    </source>
</reference>
<dbReference type="AlphaFoldDB" id="A0A3M5D9S1"/>
<comment type="similarity">
    <text evidence="1">Belongs to the bacterial secretin family.</text>
</comment>
<protein>
    <recommendedName>
        <fullName evidence="2">Type II/III secretion system secretin-like domain-containing protein</fullName>
    </recommendedName>
</protein>
<name>A0A3M5D9S1_PSEAI</name>
<accession>A0A3M5D9S1</accession>
<dbReference type="PANTHER" id="PTHR30332">
    <property type="entry name" value="PROBABLE GENERAL SECRETION PATHWAY PROTEIN D"/>
    <property type="match status" value="1"/>
</dbReference>
<evidence type="ECO:0000313" key="4">
    <source>
        <dbReference type="Proteomes" id="UP000270834"/>
    </source>
</evidence>
<organism evidence="3 4">
    <name type="scientific">Pseudomonas aeruginosa</name>
    <dbReference type="NCBI Taxonomy" id="287"/>
    <lineage>
        <taxon>Bacteria</taxon>
        <taxon>Pseudomonadati</taxon>
        <taxon>Pseudomonadota</taxon>
        <taxon>Gammaproteobacteria</taxon>
        <taxon>Pseudomonadales</taxon>
        <taxon>Pseudomonadaceae</taxon>
        <taxon>Pseudomonas</taxon>
    </lineage>
</organism>
<dbReference type="InterPro" id="IPR050810">
    <property type="entry name" value="Bact_Secretion_Sys_Channel"/>
</dbReference>
<evidence type="ECO:0000256" key="1">
    <source>
        <dbReference type="RuleBase" id="RU004003"/>
    </source>
</evidence>
<dbReference type="Pfam" id="PF00263">
    <property type="entry name" value="Secretin"/>
    <property type="match status" value="1"/>
</dbReference>
<dbReference type="GO" id="GO:0015627">
    <property type="term" value="C:type II protein secretion system complex"/>
    <property type="evidence" value="ECO:0007669"/>
    <property type="project" value="TreeGrafter"/>
</dbReference>
<dbReference type="Proteomes" id="UP000270834">
    <property type="component" value="Unassembled WGS sequence"/>
</dbReference>
<dbReference type="PANTHER" id="PTHR30332:SF17">
    <property type="entry name" value="TYPE IV PILIATION SYSTEM PROTEIN DR_0774-RELATED"/>
    <property type="match status" value="1"/>
</dbReference>
<gene>
    <name evidence="3" type="ORF">ALP65_02174</name>
</gene>
<dbReference type="EMBL" id="RBSQ01001242">
    <property type="protein sequence ID" value="RMS46330.1"/>
    <property type="molecule type" value="Genomic_DNA"/>
</dbReference>